<dbReference type="PROSITE" id="PS00665">
    <property type="entry name" value="DHDPS_1"/>
    <property type="match status" value="1"/>
</dbReference>
<keyword evidence="9 12" id="KW-0456">Lyase</keyword>
<dbReference type="PANTHER" id="PTHR12128">
    <property type="entry name" value="DIHYDRODIPICOLINATE SYNTHASE"/>
    <property type="match status" value="1"/>
</dbReference>
<dbReference type="InterPro" id="IPR005263">
    <property type="entry name" value="DapA"/>
</dbReference>
<dbReference type="EMBL" id="FQZV01000039">
    <property type="protein sequence ID" value="SHJ74374.1"/>
    <property type="molecule type" value="Genomic_DNA"/>
</dbReference>
<proteinExistence type="inferred from homology"/>
<keyword evidence="8 12" id="KW-0457">Lysine biosynthesis</keyword>
<dbReference type="PROSITE" id="PS00666">
    <property type="entry name" value="DHDPS_2"/>
    <property type="match status" value="1"/>
</dbReference>
<dbReference type="CDD" id="cd00950">
    <property type="entry name" value="DHDPS"/>
    <property type="match status" value="1"/>
</dbReference>
<dbReference type="AlphaFoldDB" id="A0A1M6LT43"/>
<dbReference type="HAMAP" id="MF_00418">
    <property type="entry name" value="DapA"/>
    <property type="match status" value="1"/>
</dbReference>
<reference evidence="17" key="1">
    <citation type="submission" date="2016-11" db="EMBL/GenBank/DDBJ databases">
        <authorList>
            <person name="Varghese N."/>
            <person name="Submissions S."/>
        </authorList>
    </citation>
    <scope>NUCLEOTIDE SEQUENCE [LARGE SCALE GENOMIC DNA]</scope>
    <source>
        <strain evidence="17">DSM 17957</strain>
    </source>
</reference>
<dbReference type="NCBIfam" id="TIGR00674">
    <property type="entry name" value="dapA"/>
    <property type="match status" value="1"/>
</dbReference>
<comment type="function">
    <text evidence="1 12">Catalyzes the condensation of (S)-aspartate-beta-semialdehyde [(S)-ASA] and pyruvate to 4-hydroxy-tetrahydrodipicolinate (HTPA).</text>
</comment>
<evidence type="ECO:0000256" key="9">
    <source>
        <dbReference type="ARBA" id="ARBA00023239"/>
    </source>
</evidence>
<dbReference type="OrthoDB" id="9782828at2"/>
<accession>A0A1M6LT43</accession>
<evidence type="ECO:0000256" key="8">
    <source>
        <dbReference type="ARBA" id="ARBA00023154"/>
    </source>
</evidence>
<dbReference type="GO" id="GO:0008840">
    <property type="term" value="F:4-hydroxy-tetrahydrodipicolinate synthase activity"/>
    <property type="evidence" value="ECO:0007669"/>
    <property type="project" value="UniProtKB-UniRule"/>
</dbReference>
<gene>
    <name evidence="12" type="primary">dapA</name>
    <name evidence="16" type="ORF">SAMN02745975_02762</name>
</gene>
<evidence type="ECO:0000256" key="10">
    <source>
        <dbReference type="ARBA" id="ARBA00023270"/>
    </source>
</evidence>
<comment type="similarity">
    <text evidence="3 12 13">Belongs to the DapA family.</text>
</comment>
<dbReference type="InterPro" id="IPR020625">
    <property type="entry name" value="Schiff_base-form_aldolases_AS"/>
</dbReference>
<dbReference type="PANTHER" id="PTHR12128:SF66">
    <property type="entry name" value="4-HYDROXY-2-OXOGLUTARATE ALDOLASE, MITOCHONDRIAL"/>
    <property type="match status" value="1"/>
</dbReference>
<feature type="site" description="Part of a proton relay during catalysis" evidence="12">
    <location>
        <position position="45"/>
    </location>
</feature>
<dbReference type="Pfam" id="PF00701">
    <property type="entry name" value="DHDPS"/>
    <property type="match status" value="1"/>
</dbReference>
<evidence type="ECO:0000256" key="15">
    <source>
        <dbReference type="PIRSR" id="PIRSR001365-2"/>
    </source>
</evidence>
<evidence type="ECO:0000256" key="1">
    <source>
        <dbReference type="ARBA" id="ARBA00003294"/>
    </source>
</evidence>
<dbReference type="GO" id="GO:0019877">
    <property type="term" value="P:diaminopimelate biosynthetic process"/>
    <property type="evidence" value="ECO:0007669"/>
    <property type="project" value="UniProtKB-UniRule"/>
</dbReference>
<dbReference type="EC" id="4.3.3.7" evidence="4 12"/>
<comment type="caution">
    <text evidence="12">Was originally thought to be a dihydrodipicolinate synthase (DHDPS), catalyzing the condensation of (S)-aspartate-beta-semialdehyde [(S)-ASA] and pyruvate to dihydrodipicolinate (DHDP). However, it was shown in E.coli that the product of the enzymatic reaction is not dihydrodipicolinate but in fact (4S)-4-hydroxy-2,3,4,5-tetrahydro-(2S)-dipicolinic acid (HTPA), and that the consecutive dehydration reaction leading to DHDP is not spontaneous but catalyzed by DapB.</text>
</comment>
<evidence type="ECO:0000256" key="2">
    <source>
        <dbReference type="ARBA" id="ARBA00005120"/>
    </source>
</evidence>
<dbReference type="STRING" id="1121919.SAMN02745975_02762"/>
<feature type="binding site" evidence="12 15">
    <location>
        <position position="204"/>
    </location>
    <ligand>
        <name>pyruvate</name>
        <dbReference type="ChEBI" id="CHEBI:15361"/>
    </ligand>
</feature>
<evidence type="ECO:0000256" key="13">
    <source>
        <dbReference type="PIRNR" id="PIRNR001365"/>
    </source>
</evidence>
<dbReference type="SMART" id="SM01130">
    <property type="entry name" value="DHDPS"/>
    <property type="match status" value="1"/>
</dbReference>
<dbReference type="GO" id="GO:0009089">
    <property type="term" value="P:lysine biosynthetic process via diaminopimelate"/>
    <property type="evidence" value="ECO:0007669"/>
    <property type="project" value="UniProtKB-UniRule"/>
</dbReference>
<feature type="site" description="Part of a proton relay during catalysis" evidence="12">
    <location>
        <position position="108"/>
    </location>
</feature>
<dbReference type="PRINTS" id="PR00146">
    <property type="entry name" value="DHPICSNTHASE"/>
</dbReference>
<evidence type="ECO:0000256" key="7">
    <source>
        <dbReference type="ARBA" id="ARBA00022915"/>
    </source>
</evidence>
<dbReference type="SUPFAM" id="SSF51569">
    <property type="entry name" value="Aldolase"/>
    <property type="match status" value="1"/>
</dbReference>
<evidence type="ECO:0000256" key="12">
    <source>
        <dbReference type="HAMAP-Rule" id="MF_00418"/>
    </source>
</evidence>
<dbReference type="InterPro" id="IPR013785">
    <property type="entry name" value="Aldolase_TIM"/>
</dbReference>
<feature type="active site" description="Schiff-base intermediate with substrate" evidence="12 14">
    <location>
        <position position="162"/>
    </location>
</feature>
<dbReference type="GO" id="GO:0005829">
    <property type="term" value="C:cytosol"/>
    <property type="evidence" value="ECO:0007669"/>
    <property type="project" value="TreeGrafter"/>
</dbReference>
<comment type="subcellular location">
    <subcellularLocation>
        <location evidence="12">Cytoplasm</location>
    </subcellularLocation>
</comment>
<name>A0A1M6LT43_9FIRM</name>
<feature type="active site" description="Proton donor/acceptor" evidence="12 14">
    <location>
        <position position="134"/>
    </location>
</feature>
<keyword evidence="6 12" id="KW-0028">Amino-acid biosynthesis</keyword>
<dbReference type="RefSeq" id="WP_110941840.1">
    <property type="nucleotide sequence ID" value="NZ_FQZV01000039.1"/>
</dbReference>
<keyword evidence="7 12" id="KW-0220">Diaminopimelate biosynthesis</keyword>
<comment type="catalytic activity">
    <reaction evidence="11 12">
        <text>L-aspartate 4-semialdehyde + pyruvate = (2S,4S)-4-hydroxy-2,3,4,5-tetrahydrodipicolinate + H2O + H(+)</text>
        <dbReference type="Rhea" id="RHEA:34171"/>
        <dbReference type="ChEBI" id="CHEBI:15361"/>
        <dbReference type="ChEBI" id="CHEBI:15377"/>
        <dbReference type="ChEBI" id="CHEBI:15378"/>
        <dbReference type="ChEBI" id="CHEBI:67139"/>
        <dbReference type="ChEBI" id="CHEBI:537519"/>
        <dbReference type="EC" id="4.3.3.7"/>
    </reaction>
</comment>
<evidence type="ECO:0000256" key="5">
    <source>
        <dbReference type="ARBA" id="ARBA00022490"/>
    </source>
</evidence>
<dbReference type="Proteomes" id="UP000184536">
    <property type="component" value="Unassembled WGS sequence"/>
</dbReference>
<evidence type="ECO:0000313" key="17">
    <source>
        <dbReference type="Proteomes" id="UP000184536"/>
    </source>
</evidence>
<feature type="binding site" evidence="12 15">
    <location>
        <position position="46"/>
    </location>
    <ligand>
        <name>pyruvate</name>
        <dbReference type="ChEBI" id="CHEBI:15361"/>
    </ligand>
</feature>
<keyword evidence="5 12" id="KW-0963">Cytoplasm</keyword>
<dbReference type="InterPro" id="IPR002220">
    <property type="entry name" value="DapA-like"/>
</dbReference>
<keyword evidence="17" id="KW-1185">Reference proteome</keyword>
<comment type="subunit">
    <text evidence="12">Homotetramer; dimer of dimers.</text>
</comment>
<evidence type="ECO:0000256" key="14">
    <source>
        <dbReference type="PIRSR" id="PIRSR001365-1"/>
    </source>
</evidence>
<dbReference type="InterPro" id="IPR020624">
    <property type="entry name" value="Schiff_base-form_aldolases_CS"/>
</dbReference>
<dbReference type="Gene3D" id="3.20.20.70">
    <property type="entry name" value="Aldolase class I"/>
    <property type="match status" value="1"/>
</dbReference>
<dbReference type="PIRSF" id="PIRSF001365">
    <property type="entry name" value="DHDPS"/>
    <property type="match status" value="1"/>
</dbReference>
<evidence type="ECO:0000313" key="16">
    <source>
        <dbReference type="EMBL" id="SHJ74374.1"/>
    </source>
</evidence>
<comment type="pathway">
    <text evidence="2 12">Amino-acid biosynthesis; L-lysine biosynthesis via DAP pathway; (S)-tetrahydrodipicolinate from L-aspartate: step 3/4.</text>
</comment>
<sequence>MALFTGSGVALVTPFQEGKIDFPKIEELLNWHVEQGTDAIIVCGTTGESSTMSDEEQKETIRFVVEKIKGRIPVIAGTGSNCTAHAIEMSKYAEAVGADGLLVITPYYNKATQKGLIAHFTAIADAVSIPIIIYNVPGRTGLNIAPATIAALAKHPNIKGVKEASGNISQVAEIARLVPEDFYIYSGNDDMVVPLMSLRGSGVISVVANVAPKDTHDMVQKFIDGDTAGACALQLAMKPLIDALFIEVNPIPVKAAMNLMGFAVGELRLPLTEMENSNLQILKSRMQEYGLIQ</sequence>
<evidence type="ECO:0000256" key="3">
    <source>
        <dbReference type="ARBA" id="ARBA00007592"/>
    </source>
</evidence>
<evidence type="ECO:0000256" key="11">
    <source>
        <dbReference type="ARBA" id="ARBA00047836"/>
    </source>
</evidence>
<evidence type="ECO:0000256" key="6">
    <source>
        <dbReference type="ARBA" id="ARBA00022605"/>
    </source>
</evidence>
<keyword evidence="10 12" id="KW-0704">Schiff base</keyword>
<protein>
    <recommendedName>
        <fullName evidence="4 12">4-hydroxy-tetrahydrodipicolinate synthase</fullName>
        <shortName evidence="12">HTPA synthase</shortName>
        <ecNumber evidence="4 12">4.3.3.7</ecNumber>
    </recommendedName>
</protein>
<organism evidence="16 17">
    <name type="scientific">Geosporobacter subterraneus DSM 17957</name>
    <dbReference type="NCBI Taxonomy" id="1121919"/>
    <lineage>
        <taxon>Bacteria</taxon>
        <taxon>Bacillati</taxon>
        <taxon>Bacillota</taxon>
        <taxon>Clostridia</taxon>
        <taxon>Peptostreptococcales</taxon>
        <taxon>Thermotaleaceae</taxon>
        <taxon>Geosporobacter</taxon>
    </lineage>
</organism>
<evidence type="ECO:0000256" key="4">
    <source>
        <dbReference type="ARBA" id="ARBA00012086"/>
    </source>
</evidence>
<dbReference type="UniPathway" id="UPA00034">
    <property type="reaction ID" value="UER00017"/>
</dbReference>